<dbReference type="SMART" id="SM00339">
    <property type="entry name" value="FH"/>
    <property type="match status" value="1"/>
</dbReference>
<evidence type="ECO:0000313" key="8">
    <source>
        <dbReference type="EMBL" id="ORZ09577.1"/>
    </source>
</evidence>
<dbReference type="Gene3D" id="1.10.10.10">
    <property type="entry name" value="Winged helix-like DNA-binding domain superfamily/Winged helix DNA-binding domain"/>
    <property type="match status" value="1"/>
</dbReference>
<evidence type="ECO:0000313" key="9">
    <source>
        <dbReference type="Proteomes" id="UP000193560"/>
    </source>
</evidence>
<organism evidence="8 9">
    <name type="scientific">Absidia repens</name>
    <dbReference type="NCBI Taxonomy" id="90262"/>
    <lineage>
        <taxon>Eukaryota</taxon>
        <taxon>Fungi</taxon>
        <taxon>Fungi incertae sedis</taxon>
        <taxon>Mucoromycota</taxon>
        <taxon>Mucoromycotina</taxon>
        <taxon>Mucoromycetes</taxon>
        <taxon>Mucorales</taxon>
        <taxon>Cunninghamellaceae</taxon>
        <taxon>Absidia</taxon>
    </lineage>
</organism>
<evidence type="ECO:0000256" key="6">
    <source>
        <dbReference type="PROSITE-ProRule" id="PRU00089"/>
    </source>
</evidence>
<dbReference type="STRING" id="90262.A0A1X2I547"/>
<dbReference type="GO" id="GO:0005634">
    <property type="term" value="C:nucleus"/>
    <property type="evidence" value="ECO:0007669"/>
    <property type="project" value="UniProtKB-SubCell"/>
</dbReference>
<dbReference type="OrthoDB" id="5954824at2759"/>
<dbReference type="Pfam" id="PF00250">
    <property type="entry name" value="Forkhead"/>
    <property type="match status" value="1"/>
</dbReference>
<sequence length="86" mass="10191">MTPPTASNTRRRRRPPHSYASMIAQAILTSQDQKMSLRDIYTWVQQRYPHLYESNETGWKNTIRHNLSLNRCFYKLPKSSHEKGRG</sequence>
<dbReference type="PROSITE" id="PS00657">
    <property type="entry name" value="FORK_HEAD_1"/>
    <property type="match status" value="1"/>
</dbReference>
<dbReference type="InterPro" id="IPR001766">
    <property type="entry name" value="Fork_head_dom"/>
</dbReference>
<evidence type="ECO:0000259" key="7">
    <source>
        <dbReference type="PROSITE" id="PS50039"/>
    </source>
</evidence>
<dbReference type="Proteomes" id="UP000193560">
    <property type="component" value="Unassembled WGS sequence"/>
</dbReference>
<evidence type="ECO:0000256" key="5">
    <source>
        <dbReference type="ARBA" id="ARBA00023242"/>
    </source>
</evidence>
<dbReference type="InterPro" id="IPR018122">
    <property type="entry name" value="TF_fork_head_CS_1"/>
</dbReference>
<dbReference type="GO" id="GO:0000978">
    <property type="term" value="F:RNA polymerase II cis-regulatory region sequence-specific DNA binding"/>
    <property type="evidence" value="ECO:0007669"/>
    <property type="project" value="TreeGrafter"/>
</dbReference>
<feature type="DNA-binding region" description="Fork-head" evidence="6">
    <location>
        <begin position="14"/>
        <end position="86"/>
    </location>
</feature>
<evidence type="ECO:0000256" key="3">
    <source>
        <dbReference type="ARBA" id="ARBA00023125"/>
    </source>
</evidence>
<dbReference type="PRINTS" id="PR00053">
    <property type="entry name" value="FORKHEAD"/>
</dbReference>
<keyword evidence="5 6" id="KW-0539">Nucleus</keyword>
<keyword evidence="3 6" id="KW-0238">DNA-binding</keyword>
<proteinExistence type="predicted"/>
<gene>
    <name evidence="8" type="ORF">BCR42DRAFT_334654</name>
</gene>
<feature type="non-terminal residue" evidence="8">
    <location>
        <position position="86"/>
    </location>
</feature>
<dbReference type="InterPro" id="IPR036390">
    <property type="entry name" value="WH_DNA-bd_sf"/>
</dbReference>
<dbReference type="AlphaFoldDB" id="A0A1X2I547"/>
<dbReference type="SUPFAM" id="SSF46785">
    <property type="entry name" value="Winged helix' DNA-binding domain"/>
    <property type="match status" value="1"/>
</dbReference>
<evidence type="ECO:0000256" key="1">
    <source>
        <dbReference type="ARBA" id="ARBA00004123"/>
    </source>
</evidence>
<dbReference type="PANTHER" id="PTHR45881:SF1">
    <property type="entry name" value="FORK HEAD PROTEIN HOMOLOG 2"/>
    <property type="match status" value="1"/>
</dbReference>
<evidence type="ECO:0000256" key="4">
    <source>
        <dbReference type="ARBA" id="ARBA00023163"/>
    </source>
</evidence>
<accession>A0A1X2I547</accession>
<comment type="subcellular location">
    <subcellularLocation>
        <location evidence="1 6">Nucleus</location>
    </subcellularLocation>
</comment>
<dbReference type="InterPro" id="IPR036388">
    <property type="entry name" value="WH-like_DNA-bd_sf"/>
</dbReference>
<keyword evidence="2" id="KW-0805">Transcription regulation</keyword>
<keyword evidence="4" id="KW-0804">Transcription</keyword>
<dbReference type="PANTHER" id="PTHR45881">
    <property type="entry name" value="CHECKPOINT SUPPRESSOR 1-LIKE, ISOFORM A-RELATED"/>
    <property type="match status" value="1"/>
</dbReference>
<comment type="caution">
    <text evidence="8">The sequence shown here is derived from an EMBL/GenBank/DDBJ whole genome shotgun (WGS) entry which is preliminary data.</text>
</comment>
<name>A0A1X2I547_9FUNG</name>
<evidence type="ECO:0000256" key="2">
    <source>
        <dbReference type="ARBA" id="ARBA00023015"/>
    </source>
</evidence>
<dbReference type="PROSITE" id="PS50039">
    <property type="entry name" value="FORK_HEAD_3"/>
    <property type="match status" value="1"/>
</dbReference>
<feature type="domain" description="Fork-head" evidence="7">
    <location>
        <begin position="14"/>
        <end position="86"/>
    </location>
</feature>
<reference evidence="8 9" key="1">
    <citation type="submission" date="2016-07" db="EMBL/GenBank/DDBJ databases">
        <title>Pervasive Adenine N6-methylation of Active Genes in Fungi.</title>
        <authorList>
            <consortium name="DOE Joint Genome Institute"/>
            <person name="Mondo S.J."/>
            <person name="Dannebaum R.O."/>
            <person name="Kuo R.C."/>
            <person name="Labutti K."/>
            <person name="Haridas S."/>
            <person name="Kuo A."/>
            <person name="Salamov A."/>
            <person name="Ahrendt S.R."/>
            <person name="Lipzen A."/>
            <person name="Sullivan W."/>
            <person name="Andreopoulos W.B."/>
            <person name="Clum A."/>
            <person name="Lindquist E."/>
            <person name="Daum C."/>
            <person name="Ramamoorthy G.K."/>
            <person name="Gryganskyi A."/>
            <person name="Culley D."/>
            <person name="Magnuson J.K."/>
            <person name="James T.Y."/>
            <person name="O'Malley M.A."/>
            <person name="Stajich J.E."/>
            <person name="Spatafora J.W."/>
            <person name="Visel A."/>
            <person name="Grigoriev I.V."/>
        </authorList>
    </citation>
    <scope>NUCLEOTIDE SEQUENCE [LARGE SCALE GENOMIC DNA]</scope>
    <source>
        <strain evidence="8 9">NRRL 1336</strain>
    </source>
</reference>
<protein>
    <submittedName>
        <fullName evidence="8">Fork head domain-domain-containing protein</fullName>
    </submittedName>
</protein>
<dbReference type="GO" id="GO:0000981">
    <property type="term" value="F:DNA-binding transcription factor activity, RNA polymerase II-specific"/>
    <property type="evidence" value="ECO:0007669"/>
    <property type="project" value="TreeGrafter"/>
</dbReference>
<keyword evidence="9" id="KW-1185">Reference proteome</keyword>
<dbReference type="EMBL" id="MCGE01000027">
    <property type="protein sequence ID" value="ORZ09577.1"/>
    <property type="molecule type" value="Genomic_DNA"/>
</dbReference>